<evidence type="ECO:0000256" key="1">
    <source>
        <dbReference type="SAM" id="MobiDB-lite"/>
    </source>
</evidence>
<evidence type="ECO:0000313" key="3">
    <source>
        <dbReference type="Proteomes" id="UP000218209"/>
    </source>
</evidence>
<evidence type="ECO:0000313" key="2">
    <source>
        <dbReference type="EMBL" id="OSX75182.1"/>
    </source>
</evidence>
<sequence>MAVVRCGRAGGKGRGGKVAAVAEVTAAAVTSAAERRRCRRGSGVAAAAVLAAVAASVAVPPPTESAASAGLATGRREWRRWLRWRCRRWRCTMAEMLAVAGPQRGSSGGHCGGRADACGNGGRGDDVAAIGSVGGRAAPHGISGVCGPRSRAAGMAAVVAVALPAVALHQGGNAGRGRAAAGQQRRSLRWPRRRLWQRRPRRRRGSNRLSRWPFRNPLQRCRLRPLRHLAMSDRGGGGSGDGGGGSGGEGSCCVFGGGGGGGEEVGRSGTPNTLLVARSSND</sequence>
<name>A0A1X6P2Q3_PORUM</name>
<keyword evidence="3" id="KW-1185">Reference proteome</keyword>
<feature type="compositionally biased region" description="Gly residues" evidence="1">
    <location>
        <begin position="234"/>
        <end position="263"/>
    </location>
</feature>
<dbReference type="Proteomes" id="UP000218209">
    <property type="component" value="Unassembled WGS sequence"/>
</dbReference>
<protein>
    <submittedName>
        <fullName evidence="2">Uncharacterized protein</fullName>
    </submittedName>
</protein>
<accession>A0A1X6P2Q3</accession>
<dbReference type="AlphaFoldDB" id="A0A1X6P2Q3"/>
<dbReference type="EMBL" id="KV918915">
    <property type="protein sequence ID" value="OSX75182.1"/>
    <property type="molecule type" value="Genomic_DNA"/>
</dbReference>
<reference evidence="2 3" key="1">
    <citation type="submission" date="2017-03" db="EMBL/GenBank/DDBJ databases">
        <title>WGS assembly of Porphyra umbilicalis.</title>
        <authorList>
            <person name="Brawley S.H."/>
            <person name="Blouin N.A."/>
            <person name="Ficko-Blean E."/>
            <person name="Wheeler G.L."/>
            <person name="Lohr M."/>
            <person name="Goodson H.V."/>
            <person name="Jenkins J.W."/>
            <person name="Blaby-Haas C.E."/>
            <person name="Helliwell K.E."/>
            <person name="Chan C."/>
            <person name="Marriage T."/>
            <person name="Bhattacharya D."/>
            <person name="Klein A.S."/>
            <person name="Badis Y."/>
            <person name="Brodie J."/>
            <person name="Cao Y."/>
            <person name="Collen J."/>
            <person name="Dittami S.M."/>
            <person name="Gachon C.M."/>
            <person name="Green B.R."/>
            <person name="Karpowicz S."/>
            <person name="Kim J.W."/>
            <person name="Kudahl U."/>
            <person name="Lin S."/>
            <person name="Michel G."/>
            <person name="Mittag M."/>
            <person name="Olson B.J."/>
            <person name="Pangilinan J."/>
            <person name="Peng Y."/>
            <person name="Qiu H."/>
            <person name="Shu S."/>
            <person name="Singer J.T."/>
            <person name="Smith A.G."/>
            <person name="Sprecher B.N."/>
            <person name="Wagner V."/>
            <person name="Wang W."/>
            <person name="Wang Z.-Y."/>
            <person name="Yan J."/>
            <person name="Yarish C."/>
            <person name="Zoeuner-Riek S."/>
            <person name="Zhuang Y."/>
            <person name="Zou Y."/>
            <person name="Lindquist E.A."/>
            <person name="Grimwood J."/>
            <person name="Barry K."/>
            <person name="Rokhsar D.S."/>
            <person name="Schmutz J."/>
            <person name="Stiller J.W."/>
            <person name="Grossman A.R."/>
            <person name="Prochnik S.E."/>
        </authorList>
    </citation>
    <scope>NUCLEOTIDE SEQUENCE [LARGE SCALE GENOMIC DNA]</scope>
    <source>
        <strain evidence="2">4086291</strain>
    </source>
</reference>
<gene>
    <name evidence="2" type="ORF">BU14_0249s0001</name>
</gene>
<feature type="region of interest" description="Disordered" evidence="1">
    <location>
        <begin position="230"/>
        <end position="282"/>
    </location>
</feature>
<organism evidence="2 3">
    <name type="scientific">Porphyra umbilicalis</name>
    <name type="common">Purple laver</name>
    <name type="synonym">Red alga</name>
    <dbReference type="NCBI Taxonomy" id="2786"/>
    <lineage>
        <taxon>Eukaryota</taxon>
        <taxon>Rhodophyta</taxon>
        <taxon>Bangiophyceae</taxon>
        <taxon>Bangiales</taxon>
        <taxon>Bangiaceae</taxon>
        <taxon>Porphyra</taxon>
    </lineage>
</organism>
<proteinExistence type="predicted"/>
<feature type="compositionally biased region" description="Polar residues" evidence="1">
    <location>
        <begin position="270"/>
        <end position="282"/>
    </location>
</feature>